<dbReference type="Proteomes" id="UP001301653">
    <property type="component" value="Unassembled WGS sequence"/>
</dbReference>
<dbReference type="GO" id="GO:0004852">
    <property type="term" value="F:uroporphyrinogen-III synthase activity"/>
    <property type="evidence" value="ECO:0007669"/>
    <property type="project" value="UniProtKB-EC"/>
</dbReference>
<gene>
    <name evidence="11" type="ORF">VA603_08865</name>
</gene>
<comment type="catalytic activity">
    <reaction evidence="8 9">
        <text>hydroxymethylbilane = uroporphyrinogen III + H2O</text>
        <dbReference type="Rhea" id="RHEA:18965"/>
        <dbReference type="ChEBI" id="CHEBI:15377"/>
        <dbReference type="ChEBI" id="CHEBI:57308"/>
        <dbReference type="ChEBI" id="CHEBI:57845"/>
        <dbReference type="EC" id="4.2.1.75"/>
    </reaction>
</comment>
<dbReference type="RefSeq" id="WP_323438570.1">
    <property type="nucleotide sequence ID" value="NZ_JAYFUH010000100.1"/>
</dbReference>
<dbReference type="InterPro" id="IPR039793">
    <property type="entry name" value="UROS/Hem4"/>
</dbReference>
<evidence type="ECO:0000256" key="2">
    <source>
        <dbReference type="ARBA" id="ARBA00008133"/>
    </source>
</evidence>
<evidence type="ECO:0000256" key="8">
    <source>
        <dbReference type="ARBA" id="ARBA00048617"/>
    </source>
</evidence>
<dbReference type="EMBL" id="JAYFUH010000100">
    <property type="protein sequence ID" value="MEA5667638.1"/>
    <property type="molecule type" value="Genomic_DNA"/>
</dbReference>
<dbReference type="PANTHER" id="PTHR38042:SF1">
    <property type="entry name" value="UROPORPHYRINOGEN-III SYNTHASE, CHLOROPLASTIC"/>
    <property type="match status" value="1"/>
</dbReference>
<name>A0ABU5V2Q0_9GAMM</name>
<comment type="similarity">
    <text evidence="2 9">Belongs to the uroporphyrinogen-III synthase family.</text>
</comment>
<dbReference type="InterPro" id="IPR036108">
    <property type="entry name" value="4pyrrol_syn_uPrphyn_synt_sf"/>
</dbReference>
<accession>A0ABU5V2Q0</accession>
<dbReference type="SUPFAM" id="SSF69618">
    <property type="entry name" value="HemD-like"/>
    <property type="match status" value="1"/>
</dbReference>
<dbReference type="EC" id="4.2.1.75" evidence="3 9"/>
<keyword evidence="4 9" id="KW-0456">Lyase</keyword>
<evidence type="ECO:0000259" key="10">
    <source>
        <dbReference type="Pfam" id="PF02602"/>
    </source>
</evidence>
<evidence type="ECO:0000256" key="3">
    <source>
        <dbReference type="ARBA" id="ARBA00013109"/>
    </source>
</evidence>
<evidence type="ECO:0000256" key="5">
    <source>
        <dbReference type="ARBA" id="ARBA00023244"/>
    </source>
</evidence>
<dbReference type="PANTHER" id="PTHR38042">
    <property type="entry name" value="UROPORPHYRINOGEN-III SYNTHASE, CHLOROPLASTIC"/>
    <property type="match status" value="1"/>
</dbReference>
<evidence type="ECO:0000256" key="7">
    <source>
        <dbReference type="ARBA" id="ARBA00040167"/>
    </source>
</evidence>
<dbReference type="InterPro" id="IPR003754">
    <property type="entry name" value="4pyrrol_synth_uPrphyn_synth"/>
</dbReference>
<keyword evidence="12" id="KW-1185">Reference proteome</keyword>
<evidence type="ECO:0000256" key="9">
    <source>
        <dbReference type="RuleBase" id="RU366031"/>
    </source>
</evidence>
<dbReference type="CDD" id="cd06578">
    <property type="entry name" value="HemD"/>
    <property type="match status" value="1"/>
</dbReference>
<protein>
    <recommendedName>
        <fullName evidence="7 9">Uroporphyrinogen-III synthase</fullName>
        <ecNumber evidence="3 9">4.2.1.75</ecNumber>
    </recommendedName>
</protein>
<evidence type="ECO:0000256" key="4">
    <source>
        <dbReference type="ARBA" id="ARBA00023239"/>
    </source>
</evidence>
<sequence>MHGMNRRAYVPADTAWHLISLRPQGQHDTLRSAAARLGGHTLALSPWRVALRTDTLTRAQLAHAATADRLVFTSPTAAEAAARLLALPELGEGRVVAVGEGTARVLRRHGARDVQAPQRMDSEGLLALPRMQGLQGLRVALVTAPGGRGMIAAQIVERGATLQRVDVYERVGLPLSTAVIERLEALQGPTVLALSSGEALETVLPQLPAAVLRRWQRMPVVAASERLAALARTHGFTHASVAAGPLPAQLARAAQRAITAMAAGHASA</sequence>
<evidence type="ECO:0000256" key="1">
    <source>
        <dbReference type="ARBA" id="ARBA00004772"/>
    </source>
</evidence>
<comment type="caution">
    <text evidence="11">The sequence shown here is derived from an EMBL/GenBank/DDBJ whole genome shotgun (WGS) entry which is preliminary data.</text>
</comment>
<organism evidence="11 12">
    <name type="scientific">Stenotrophomonas capsici</name>
    <dbReference type="NCBI Taxonomy" id="3110230"/>
    <lineage>
        <taxon>Bacteria</taxon>
        <taxon>Pseudomonadati</taxon>
        <taxon>Pseudomonadota</taxon>
        <taxon>Gammaproteobacteria</taxon>
        <taxon>Lysobacterales</taxon>
        <taxon>Lysobacteraceae</taxon>
        <taxon>Stenotrophomonas</taxon>
    </lineage>
</organism>
<keyword evidence="5 9" id="KW-0627">Porphyrin biosynthesis</keyword>
<evidence type="ECO:0000313" key="12">
    <source>
        <dbReference type="Proteomes" id="UP001301653"/>
    </source>
</evidence>
<feature type="domain" description="Tetrapyrrole biosynthesis uroporphyrinogen III synthase" evidence="10">
    <location>
        <begin position="34"/>
        <end position="247"/>
    </location>
</feature>
<proteinExistence type="inferred from homology"/>
<evidence type="ECO:0000256" key="6">
    <source>
        <dbReference type="ARBA" id="ARBA00037589"/>
    </source>
</evidence>
<comment type="pathway">
    <text evidence="1 9">Porphyrin-containing compound metabolism; protoporphyrin-IX biosynthesis; coproporphyrinogen-III from 5-aminolevulinate: step 3/4.</text>
</comment>
<comment type="function">
    <text evidence="6 9">Catalyzes cyclization of the linear tetrapyrrole, hydroxymethylbilane, to the macrocyclic uroporphyrinogen III.</text>
</comment>
<reference evidence="11 12" key="1">
    <citation type="submission" date="2023-12" db="EMBL/GenBank/DDBJ databases">
        <title>Stenotrophomonas guangdongensis sp. nov., isolated from wilted pepper plants (Capsicum annuum).</title>
        <authorList>
            <person name="Qiu M."/>
            <person name="Li Y."/>
            <person name="Liu Q."/>
            <person name="Zhang X."/>
            <person name="Huang Y."/>
            <person name="Guo R."/>
            <person name="Hu M."/>
            <person name="Zhou J."/>
            <person name="Zhou X."/>
        </authorList>
    </citation>
    <scope>NUCLEOTIDE SEQUENCE [LARGE SCALE GENOMIC DNA]</scope>
    <source>
        <strain evidence="11 12">MH1</strain>
    </source>
</reference>
<dbReference type="Gene3D" id="3.40.50.10090">
    <property type="match status" value="2"/>
</dbReference>
<evidence type="ECO:0000313" key="11">
    <source>
        <dbReference type="EMBL" id="MEA5667638.1"/>
    </source>
</evidence>
<dbReference type="Pfam" id="PF02602">
    <property type="entry name" value="HEM4"/>
    <property type="match status" value="1"/>
</dbReference>